<dbReference type="AlphaFoldDB" id="A0A165HVZ1"/>
<dbReference type="STRING" id="1328760.A0A165HVZ1"/>
<evidence type="ECO:0000313" key="7">
    <source>
        <dbReference type="EMBL" id="KZF23999.1"/>
    </source>
</evidence>
<feature type="region of interest" description="Disordered" evidence="5">
    <location>
        <begin position="252"/>
        <end position="276"/>
    </location>
</feature>
<evidence type="ECO:0000313" key="8">
    <source>
        <dbReference type="Proteomes" id="UP000076632"/>
    </source>
</evidence>
<feature type="compositionally biased region" description="Low complexity" evidence="5">
    <location>
        <begin position="97"/>
        <end position="109"/>
    </location>
</feature>
<evidence type="ECO:0000256" key="4">
    <source>
        <dbReference type="PROSITE-ProRule" id="PRU00091"/>
    </source>
</evidence>
<dbReference type="Proteomes" id="UP000076632">
    <property type="component" value="Unassembled WGS sequence"/>
</dbReference>
<sequence length="332" mass="36701">MTAEISIAPVYTGVQQHAGVYYQPQQISPRSAQTGFMSPTNISPTSPRASNNTLHNLHAHSRQLRPLKSPLYVPAVLRPTEKPTMRRQGGRSPPQQPQQQQQQQQYQYQHPLTPPHSKHSSTDSLNGEAAAKRAPLTRSFSDLAQTKRSIFEDERLNDMAFGEVTGLPTREHWKPDASAPSCDAASCHKPFTLFGRRHHCRRCGNIFCSNHSPYTIPLDQYARFHPDGIRSRACDNCWQEYGRWETARCSRSNSESSESSSSLGRSHGVPSEIPTSGIGHRAALANMLGRQGHGAAAAAVVGGRTDLGDFEATQKYGSVSASVPRDWNWSTF</sequence>
<feature type="compositionally biased region" description="Low complexity" evidence="5">
    <location>
        <begin position="252"/>
        <end position="266"/>
    </location>
</feature>
<keyword evidence="8" id="KW-1185">Reference proteome</keyword>
<dbReference type="InParanoid" id="A0A165HVZ1"/>
<dbReference type="InterPro" id="IPR052113">
    <property type="entry name" value="FYVE-type_Zinc_Finger"/>
</dbReference>
<keyword evidence="2 4" id="KW-0863">Zinc-finger</keyword>
<dbReference type="OMA" id="LDQDANY"/>
<dbReference type="OrthoDB" id="10018316at2759"/>
<dbReference type="Pfam" id="PF01363">
    <property type="entry name" value="FYVE"/>
    <property type="match status" value="1"/>
</dbReference>
<feature type="domain" description="FYVE-type" evidence="6">
    <location>
        <begin position="187"/>
        <end position="242"/>
    </location>
</feature>
<evidence type="ECO:0000256" key="3">
    <source>
        <dbReference type="ARBA" id="ARBA00022833"/>
    </source>
</evidence>
<dbReference type="SUPFAM" id="SSF57903">
    <property type="entry name" value="FYVE/PHD zinc finger"/>
    <property type="match status" value="1"/>
</dbReference>
<dbReference type="PROSITE" id="PS50178">
    <property type="entry name" value="ZF_FYVE"/>
    <property type="match status" value="1"/>
</dbReference>
<dbReference type="Gene3D" id="3.30.40.10">
    <property type="entry name" value="Zinc/RING finger domain, C3HC4 (zinc finger)"/>
    <property type="match status" value="1"/>
</dbReference>
<accession>A0A165HVZ1</accession>
<evidence type="ECO:0000256" key="2">
    <source>
        <dbReference type="ARBA" id="ARBA00022771"/>
    </source>
</evidence>
<dbReference type="RefSeq" id="XP_018189554.1">
    <property type="nucleotide sequence ID" value="XM_018334849.1"/>
</dbReference>
<dbReference type="EMBL" id="KV407456">
    <property type="protein sequence ID" value="KZF23999.1"/>
    <property type="molecule type" value="Genomic_DNA"/>
</dbReference>
<dbReference type="PANTHER" id="PTHR39490">
    <property type="entry name" value="ARRESTIN DOMAIN-CONTAINING PROTEIN D"/>
    <property type="match status" value="1"/>
</dbReference>
<dbReference type="InterPro" id="IPR011011">
    <property type="entry name" value="Znf_FYVE_PHD"/>
</dbReference>
<dbReference type="InterPro" id="IPR013083">
    <property type="entry name" value="Znf_RING/FYVE/PHD"/>
</dbReference>
<dbReference type="InterPro" id="IPR000306">
    <property type="entry name" value="Znf_FYVE"/>
</dbReference>
<gene>
    <name evidence="7" type="ORF">L228DRAFT_266367</name>
</gene>
<proteinExistence type="predicted"/>
<feature type="region of interest" description="Disordered" evidence="5">
    <location>
        <begin position="31"/>
        <end position="53"/>
    </location>
</feature>
<reference evidence="7 8" key="1">
    <citation type="journal article" date="2016" name="Fungal Biol.">
        <title>The genome of Xylona heveae provides a window into fungal endophytism.</title>
        <authorList>
            <person name="Gazis R."/>
            <person name="Kuo A."/>
            <person name="Riley R."/>
            <person name="LaButti K."/>
            <person name="Lipzen A."/>
            <person name="Lin J."/>
            <person name="Amirebrahimi M."/>
            <person name="Hesse C.N."/>
            <person name="Spatafora J.W."/>
            <person name="Henrissat B."/>
            <person name="Hainaut M."/>
            <person name="Grigoriev I.V."/>
            <person name="Hibbett D.S."/>
        </authorList>
    </citation>
    <scope>NUCLEOTIDE SEQUENCE [LARGE SCALE GENOMIC DNA]</scope>
    <source>
        <strain evidence="7 8">TC161</strain>
    </source>
</reference>
<dbReference type="CDD" id="cd15760">
    <property type="entry name" value="FYVE_scVPS27p_like"/>
    <property type="match status" value="1"/>
</dbReference>
<keyword evidence="3" id="KW-0862">Zinc</keyword>
<evidence type="ECO:0000256" key="1">
    <source>
        <dbReference type="ARBA" id="ARBA00022723"/>
    </source>
</evidence>
<feature type="region of interest" description="Disordered" evidence="5">
    <location>
        <begin position="78"/>
        <end position="137"/>
    </location>
</feature>
<dbReference type="GO" id="GO:0008270">
    <property type="term" value="F:zinc ion binding"/>
    <property type="evidence" value="ECO:0007669"/>
    <property type="project" value="UniProtKB-KW"/>
</dbReference>
<dbReference type="SMART" id="SM00064">
    <property type="entry name" value="FYVE"/>
    <property type="match status" value="1"/>
</dbReference>
<dbReference type="PANTHER" id="PTHR39490:SF8">
    <property type="entry name" value="ZINC FINGER FYVE DOMAIN-CONTAINING PROTEIN 21"/>
    <property type="match status" value="1"/>
</dbReference>
<protein>
    <recommendedName>
        <fullName evidence="6">FYVE-type domain-containing protein</fullName>
    </recommendedName>
</protein>
<name>A0A165HVZ1_XYLHT</name>
<keyword evidence="1" id="KW-0479">Metal-binding</keyword>
<dbReference type="FunCoup" id="A0A165HVZ1">
    <property type="interactions" value="141"/>
</dbReference>
<dbReference type="GeneID" id="28899986"/>
<evidence type="ECO:0000259" key="6">
    <source>
        <dbReference type="PROSITE" id="PS50178"/>
    </source>
</evidence>
<dbReference type="InterPro" id="IPR017455">
    <property type="entry name" value="Znf_FYVE-rel"/>
</dbReference>
<evidence type="ECO:0000256" key="5">
    <source>
        <dbReference type="SAM" id="MobiDB-lite"/>
    </source>
</evidence>
<organism evidence="7 8">
    <name type="scientific">Xylona heveae (strain CBS 132557 / TC161)</name>
    <dbReference type="NCBI Taxonomy" id="1328760"/>
    <lineage>
        <taxon>Eukaryota</taxon>
        <taxon>Fungi</taxon>
        <taxon>Dikarya</taxon>
        <taxon>Ascomycota</taxon>
        <taxon>Pezizomycotina</taxon>
        <taxon>Xylonomycetes</taxon>
        <taxon>Xylonales</taxon>
        <taxon>Xylonaceae</taxon>
        <taxon>Xylona</taxon>
    </lineage>
</organism>